<name>A0A3D0ZPI5_UNCKA</name>
<feature type="transmembrane region" description="Helical" evidence="8">
    <location>
        <begin position="223"/>
        <end position="245"/>
    </location>
</feature>
<feature type="transmembrane region" description="Helical" evidence="8">
    <location>
        <begin position="132"/>
        <end position="150"/>
    </location>
</feature>
<evidence type="ECO:0000256" key="6">
    <source>
        <dbReference type="ARBA" id="ARBA00022989"/>
    </source>
</evidence>
<feature type="transmembrane region" description="Helical" evidence="8">
    <location>
        <begin position="274"/>
        <end position="295"/>
    </location>
</feature>
<evidence type="ECO:0000313" key="10">
    <source>
        <dbReference type="EMBL" id="HCC42016.1"/>
    </source>
</evidence>
<feature type="transmembrane region" description="Helical" evidence="8">
    <location>
        <begin position="157"/>
        <end position="175"/>
    </location>
</feature>
<organism evidence="10 11">
    <name type="scientific">candidate division WWE3 bacterium</name>
    <dbReference type="NCBI Taxonomy" id="2053526"/>
    <lineage>
        <taxon>Bacteria</taxon>
        <taxon>Katanobacteria</taxon>
    </lineage>
</organism>
<gene>
    <name evidence="10" type="ORF">DEP93_00925</name>
</gene>
<evidence type="ECO:0000256" key="4">
    <source>
        <dbReference type="ARBA" id="ARBA00022679"/>
    </source>
</evidence>
<keyword evidence="4" id="KW-0808">Transferase</keyword>
<dbReference type="Pfam" id="PF02366">
    <property type="entry name" value="PMT"/>
    <property type="match status" value="1"/>
</dbReference>
<dbReference type="AlphaFoldDB" id="A0A3D0ZPI5"/>
<keyword evidence="2" id="KW-1003">Cell membrane</keyword>
<dbReference type="GO" id="GO:0000030">
    <property type="term" value="F:mannosyltransferase activity"/>
    <property type="evidence" value="ECO:0007669"/>
    <property type="project" value="InterPro"/>
</dbReference>
<protein>
    <recommendedName>
        <fullName evidence="9">ArnT-like N-terminal domain-containing protein</fullName>
    </recommendedName>
</protein>
<comment type="subcellular location">
    <subcellularLocation>
        <location evidence="1">Cell membrane</location>
        <topology evidence="1">Multi-pass membrane protein</topology>
    </subcellularLocation>
</comment>
<dbReference type="GO" id="GO:0005886">
    <property type="term" value="C:plasma membrane"/>
    <property type="evidence" value="ECO:0007669"/>
    <property type="project" value="UniProtKB-SubCell"/>
</dbReference>
<evidence type="ECO:0000256" key="8">
    <source>
        <dbReference type="SAM" id="Phobius"/>
    </source>
</evidence>
<dbReference type="EMBL" id="DOZN01000008">
    <property type="protein sequence ID" value="HCC42016.1"/>
    <property type="molecule type" value="Genomic_DNA"/>
</dbReference>
<dbReference type="InterPro" id="IPR050297">
    <property type="entry name" value="LipidA_mod_glycosyltrf_83"/>
</dbReference>
<reference evidence="10 11" key="1">
    <citation type="journal article" date="2018" name="Nat. Biotechnol.">
        <title>A standardized bacterial taxonomy based on genome phylogeny substantially revises the tree of life.</title>
        <authorList>
            <person name="Parks D.H."/>
            <person name="Chuvochina M."/>
            <person name="Waite D.W."/>
            <person name="Rinke C."/>
            <person name="Skarshewski A."/>
            <person name="Chaumeil P.A."/>
            <person name="Hugenholtz P."/>
        </authorList>
    </citation>
    <scope>NUCLEOTIDE SEQUENCE [LARGE SCALE GENOMIC DNA]</scope>
    <source>
        <strain evidence="10">UBA11701</strain>
    </source>
</reference>
<feature type="transmembrane region" description="Helical" evidence="8">
    <location>
        <begin position="350"/>
        <end position="369"/>
    </location>
</feature>
<dbReference type="Proteomes" id="UP000263336">
    <property type="component" value="Unassembled WGS sequence"/>
</dbReference>
<dbReference type="InterPro" id="IPR003342">
    <property type="entry name" value="ArnT-like_N"/>
</dbReference>
<evidence type="ECO:0000256" key="3">
    <source>
        <dbReference type="ARBA" id="ARBA00022676"/>
    </source>
</evidence>
<dbReference type="GO" id="GO:0016763">
    <property type="term" value="F:pentosyltransferase activity"/>
    <property type="evidence" value="ECO:0007669"/>
    <property type="project" value="TreeGrafter"/>
</dbReference>
<feature type="domain" description="ArnT-like N-terminal" evidence="9">
    <location>
        <begin position="93"/>
        <end position="216"/>
    </location>
</feature>
<feature type="transmembrane region" description="Helical" evidence="8">
    <location>
        <begin position="187"/>
        <end position="211"/>
    </location>
</feature>
<keyword evidence="3" id="KW-0328">Glycosyltransferase</keyword>
<keyword evidence="6 8" id="KW-1133">Transmembrane helix</keyword>
<dbReference type="PANTHER" id="PTHR33908">
    <property type="entry name" value="MANNOSYLTRANSFERASE YKCB-RELATED"/>
    <property type="match status" value="1"/>
</dbReference>
<keyword evidence="7 8" id="KW-0472">Membrane</keyword>
<feature type="transmembrane region" description="Helical" evidence="8">
    <location>
        <begin position="108"/>
        <end position="126"/>
    </location>
</feature>
<dbReference type="GO" id="GO:0006493">
    <property type="term" value="P:protein O-linked glycosylation"/>
    <property type="evidence" value="ECO:0007669"/>
    <property type="project" value="InterPro"/>
</dbReference>
<dbReference type="PANTHER" id="PTHR33908:SF11">
    <property type="entry name" value="MEMBRANE PROTEIN"/>
    <property type="match status" value="1"/>
</dbReference>
<evidence type="ECO:0000256" key="1">
    <source>
        <dbReference type="ARBA" id="ARBA00004651"/>
    </source>
</evidence>
<proteinExistence type="predicted"/>
<evidence type="ECO:0000256" key="5">
    <source>
        <dbReference type="ARBA" id="ARBA00022692"/>
    </source>
</evidence>
<evidence type="ECO:0000313" key="11">
    <source>
        <dbReference type="Proteomes" id="UP000263336"/>
    </source>
</evidence>
<evidence type="ECO:0000259" key="9">
    <source>
        <dbReference type="Pfam" id="PF02366"/>
    </source>
</evidence>
<evidence type="ECO:0000256" key="2">
    <source>
        <dbReference type="ARBA" id="ARBA00022475"/>
    </source>
</evidence>
<feature type="transmembrane region" description="Helical" evidence="8">
    <location>
        <begin position="327"/>
        <end position="343"/>
    </location>
</feature>
<accession>A0A3D0ZPI5</accession>
<keyword evidence="5 8" id="KW-0812">Transmembrane</keyword>
<feature type="transmembrane region" description="Helical" evidence="8">
    <location>
        <begin position="302"/>
        <end position="321"/>
    </location>
</feature>
<comment type="caution">
    <text evidence="10">The sequence shown here is derived from an EMBL/GenBank/DDBJ whole genome shotgun (WGS) entry which is preliminary data.</text>
</comment>
<feature type="transmembrane region" description="Helical" evidence="8">
    <location>
        <begin position="7"/>
        <end position="25"/>
    </location>
</feature>
<evidence type="ECO:0000256" key="7">
    <source>
        <dbReference type="ARBA" id="ARBA00023136"/>
    </source>
</evidence>
<sequence length="528" mass="61414">MNNKKVFIIALTLITAAGIFFRLWHIEFGLPHSFYADEPEIAELAIKYTYELKSIVSEGDYYKLIPISYVYGTFPSYLFTFFTMGFSKISNVIGTPATKYELYVAMRVFNALLSFLIAPVIAFIFYKQTKRRWSTIILYFLLALNWKLIVHAHYINADIILALLISLSFLTSLLYVEKEKNDKALTIITGVLIGLAVGTKITSLIALPLYIWIFYKKGQFRNVAVLLLMALGTFILSNPFSIIFAHDFVYRIYEMVFKEGGLVFDSVDYGYLKYIYALRLMASGAIVLLSLVGIFSKKKNKFDFFLVLNIVVYLIFFSIQSRRVDRWLLPVLPAVLYFSVWGMEKLESRVGRFMSYFFIIVALGYYLYFPSALLTQFRRWTPKSEAYLWMRENTPPLSTKLVYTEEGLDPMNKLPEAKVYQYEVYSSKNAQLFYPKDPSYYDYVVVSSRPMENHSRPEVKETYPEYYLRWNGFVRTLNTPEKFELAKDFSLSKPNLIPLSDVFIYRNLDKKPLPVSGVIPFLQTKDNL</sequence>
<dbReference type="GO" id="GO:0009103">
    <property type="term" value="P:lipopolysaccharide biosynthetic process"/>
    <property type="evidence" value="ECO:0007669"/>
    <property type="project" value="UniProtKB-ARBA"/>
</dbReference>